<evidence type="ECO:0000256" key="1">
    <source>
        <dbReference type="ARBA" id="ARBA00008857"/>
    </source>
</evidence>
<dbReference type="PROSITE" id="PS51900">
    <property type="entry name" value="CB"/>
    <property type="match status" value="1"/>
</dbReference>
<dbReference type="PANTHER" id="PTHR30349:SF64">
    <property type="entry name" value="PROPHAGE INTEGRASE INTD-RELATED"/>
    <property type="match status" value="1"/>
</dbReference>
<dbReference type="GO" id="GO:0006310">
    <property type="term" value="P:DNA recombination"/>
    <property type="evidence" value="ECO:0007669"/>
    <property type="project" value="UniProtKB-KW"/>
</dbReference>
<proteinExistence type="inferred from homology"/>
<evidence type="ECO:0000259" key="6">
    <source>
        <dbReference type="PROSITE" id="PS51898"/>
    </source>
</evidence>
<organism evidence="8 9">
    <name type="scientific">Desulfovibrio piger</name>
    <dbReference type="NCBI Taxonomy" id="901"/>
    <lineage>
        <taxon>Bacteria</taxon>
        <taxon>Pseudomonadati</taxon>
        <taxon>Thermodesulfobacteriota</taxon>
        <taxon>Desulfovibrionia</taxon>
        <taxon>Desulfovibrionales</taxon>
        <taxon>Desulfovibrionaceae</taxon>
        <taxon>Desulfovibrio</taxon>
    </lineage>
</organism>
<name>A0A1K1LBK1_9BACT</name>
<reference evidence="9" key="1">
    <citation type="submission" date="2016-10" db="EMBL/GenBank/DDBJ databases">
        <authorList>
            <person name="Wegmann U."/>
        </authorList>
    </citation>
    <scope>NUCLEOTIDE SEQUENCE [LARGE SCALE GENOMIC DNA]</scope>
</reference>
<dbReference type="InterPro" id="IPR002104">
    <property type="entry name" value="Integrase_catalytic"/>
</dbReference>
<dbReference type="Pfam" id="PF00589">
    <property type="entry name" value="Phage_integrase"/>
    <property type="match status" value="1"/>
</dbReference>
<keyword evidence="4" id="KW-0233">DNA recombination</keyword>
<feature type="domain" description="Core-binding (CB)" evidence="7">
    <location>
        <begin position="1"/>
        <end position="80"/>
    </location>
</feature>
<comment type="similarity">
    <text evidence="1">Belongs to the 'phage' integrase family.</text>
</comment>
<dbReference type="GO" id="GO:0003677">
    <property type="term" value="F:DNA binding"/>
    <property type="evidence" value="ECO:0007669"/>
    <property type="project" value="UniProtKB-UniRule"/>
</dbReference>
<gene>
    <name evidence="8" type="ORF">DESPIGER_0190</name>
</gene>
<evidence type="ECO:0000313" key="9">
    <source>
        <dbReference type="Proteomes" id="UP000186323"/>
    </source>
</evidence>
<dbReference type="KEGG" id="dpg:DESPIGER_0190"/>
<keyword evidence="9" id="KW-1185">Reference proteome</keyword>
<keyword evidence="3 5" id="KW-0238">DNA-binding</keyword>
<sequence length="287" mass="32521">MTARQLAEDYLAHQITRDVTRTSTRHHLNQLLALFGGWQARRVGADQVREFLAVQKTRGVMATTAHHRVRLWRTVLAWAVETGRLPASPLAGFRLHRPRARRIDPPTRAEAARMYKVAAPHIRRVIVLGMAAGPRIGPSELFRLAWADVDLAAGYMRMPNAAKGAKDDSRIVPIRDDILPLLRKWREEDEKLACPWVIHWQGRPVRCIGHAWHQARKAAGITRRITPYSLRHAMPTEALEHGADVKAVAEVMGHADPTTLLRVYQHTRYRLRKKAVNAAPGLKLDKI</sequence>
<keyword evidence="2" id="KW-0229">DNA integration</keyword>
<accession>A0A1K1LBK1</accession>
<dbReference type="GO" id="GO:0015074">
    <property type="term" value="P:DNA integration"/>
    <property type="evidence" value="ECO:0007669"/>
    <property type="project" value="UniProtKB-KW"/>
</dbReference>
<feature type="domain" description="Tyr recombinase" evidence="6">
    <location>
        <begin position="101"/>
        <end position="277"/>
    </location>
</feature>
<protein>
    <submittedName>
        <fullName evidence="8">Mobile element protein</fullName>
    </submittedName>
</protein>
<evidence type="ECO:0000256" key="4">
    <source>
        <dbReference type="ARBA" id="ARBA00023172"/>
    </source>
</evidence>
<dbReference type="AlphaFoldDB" id="A0A1K1LBK1"/>
<dbReference type="EMBL" id="LT630450">
    <property type="protein sequence ID" value="SFV72092.1"/>
    <property type="molecule type" value="Genomic_DNA"/>
</dbReference>
<evidence type="ECO:0000256" key="5">
    <source>
        <dbReference type="PROSITE-ProRule" id="PRU01248"/>
    </source>
</evidence>
<dbReference type="Proteomes" id="UP000186323">
    <property type="component" value="Chromosome I"/>
</dbReference>
<evidence type="ECO:0000256" key="2">
    <source>
        <dbReference type="ARBA" id="ARBA00022908"/>
    </source>
</evidence>
<dbReference type="InterPro" id="IPR044068">
    <property type="entry name" value="CB"/>
</dbReference>
<dbReference type="Gene3D" id="1.10.443.10">
    <property type="entry name" value="Intergrase catalytic core"/>
    <property type="match status" value="1"/>
</dbReference>
<evidence type="ECO:0000256" key="3">
    <source>
        <dbReference type="ARBA" id="ARBA00023125"/>
    </source>
</evidence>
<dbReference type="InterPro" id="IPR050090">
    <property type="entry name" value="Tyrosine_recombinase_XerCD"/>
</dbReference>
<evidence type="ECO:0000259" key="7">
    <source>
        <dbReference type="PROSITE" id="PS51900"/>
    </source>
</evidence>
<dbReference type="SUPFAM" id="SSF56349">
    <property type="entry name" value="DNA breaking-rejoining enzymes"/>
    <property type="match status" value="1"/>
</dbReference>
<dbReference type="PANTHER" id="PTHR30349">
    <property type="entry name" value="PHAGE INTEGRASE-RELATED"/>
    <property type="match status" value="1"/>
</dbReference>
<dbReference type="OrthoDB" id="5418320at2"/>
<dbReference type="InterPro" id="IPR011010">
    <property type="entry name" value="DNA_brk_join_enz"/>
</dbReference>
<dbReference type="InterPro" id="IPR013762">
    <property type="entry name" value="Integrase-like_cat_sf"/>
</dbReference>
<dbReference type="PROSITE" id="PS51898">
    <property type="entry name" value="TYR_RECOMBINASE"/>
    <property type="match status" value="1"/>
</dbReference>
<evidence type="ECO:0000313" key="8">
    <source>
        <dbReference type="EMBL" id="SFV72092.1"/>
    </source>
</evidence>
<dbReference type="InterPro" id="IPR010998">
    <property type="entry name" value="Integrase_recombinase_N"/>
</dbReference>
<dbReference type="Gene3D" id="1.10.150.130">
    <property type="match status" value="1"/>
</dbReference>